<keyword evidence="1" id="KW-0472">Membrane</keyword>
<evidence type="ECO:0000313" key="3">
    <source>
        <dbReference type="Proteomes" id="UP000292262"/>
    </source>
</evidence>
<name>A0A4Q7PHS8_9FLAO</name>
<keyword evidence="1" id="KW-0812">Transmembrane</keyword>
<protein>
    <submittedName>
        <fullName evidence="2">Uncharacterized protein</fullName>
    </submittedName>
</protein>
<dbReference type="Proteomes" id="UP000292262">
    <property type="component" value="Unassembled WGS sequence"/>
</dbReference>
<organism evidence="2 3">
    <name type="scientific">Aquimarina brevivitae</name>
    <dbReference type="NCBI Taxonomy" id="323412"/>
    <lineage>
        <taxon>Bacteria</taxon>
        <taxon>Pseudomonadati</taxon>
        <taxon>Bacteroidota</taxon>
        <taxon>Flavobacteriia</taxon>
        <taxon>Flavobacteriales</taxon>
        <taxon>Flavobacteriaceae</taxon>
        <taxon>Aquimarina</taxon>
    </lineage>
</organism>
<gene>
    <name evidence="2" type="ORF">EV197_1377</name>
</gene>
<dbReference type="RefSeq" id="WP_130285938.1">
    <property type="nucleotide sequence ID" value="NZ_SGXE01000001.1"/>
</dbReference>
<dbReference type="EMBL" id="SGXE01000001">
    <property type="protein sequence ID" value="RZT00144.1"/>
    <property type="molecule type" value="Genomic_DNA"/>
</dbReference>
<keyword evidence="1" id="KW-1133">Transmembrane helix</keyword>
<feature type="transmembrane region" description="Helical" evidence="1">
    <location>
        <begin position="71"/>
        <end position="104"/>
    </location>
</feature>
<dbReference type="OrthoDB" id="1003670at2"/>
<accession>A0A4Q7PHS8</accession>
<reference evidence="2 3" key="1">
    <citation type="submission" date="2019-02" db="EMBL/GenBank/DDBJ databases">
        <title>Genomic Encyclopedia of Type Strains, Phase IV (KMG-IV): sequencing the most valuable type-strain genomes for metagenomic binning, comparative biology and taxonomic classification.</title>
        <authorList>
            <person name="Goeker M."/>
        </authorList>
    </citation>
    <scope>NUCLEOTIDE SEQUENCE [LARGE SCALE GENOMIC DNA]</scope>
    <source>
        <strain evidence="2 3">DSM 17196</strain>
    </source>
</reference>
<keyword evidence="3" id="KW-1185">Reference proteome</keyword>
<proteinExistence type="predicted"/>
<evidence type="ECO:0000313" key="2">
    <source>
        <dbReference type="EMBL" id="RZT00144.1"/>
    </source>
</evidence>
<evidence type="ECO:0000256" key="1">
    <source>
        <dbReference type="SAM" id="Phobius"/>
    </source>
</evidence>
<dbReference type="AlphaFoldDB" id="A0A4Q7PHS8"/>
<sequence>MENQNISQEEAANQVYEYAANLLVNQKKSTAETKSALIAQGLDEESATAVVTNLSQQIKDAKKEGANKDMLWGAVWCVGGIIATVADIGFIFWGAIVFGAIQFFRGVANS</sequence>
<comment type="caution">
    <text evidence="2">The sequence shown here is derived from an EMBL/GenBank/DDBJ whole genome shotgun (WGS) entry which is preliminary data.</text>
</comment>